<sequence>MSQQHSQHNKQHLIDAEQLDHKLAQVRHLVLDVDGVLTDGRLFFDNNGNELKTFNTLDGHGIKMLQKSGVQVAIITGRRSSVVERRAHDLGVHKLIQGREDKFTALQELFGDEGYRLEDIAYVGDDYPDLLVMTRVGCPISVPNAAAAVRERAIWVTDTRGGEGAVREVCDRIMKAQGTFDAALAPYLHSAD</sequence>
<evidence type="ECO:0000313" key="9">
    <source>
        <dbReference type="Proteomes" id="UP001408594"/>
    </source>
</evidence>
<dbReference type="SUPFAM" id="SSF56784">
    <property type="entry name" value="HAD-like"/>
    <property type="match status" value="1"/>
</dbReference>
<evidence type="ECO:0000256" key="3">
    <source>
        <dbReference type="ARBA" id="ARBA00011881"/>
    </source>
</evidence>
<evidence type="ECO:0000256" key="4">
    <source>
        <dbReference type="ARBA" id="ARBA00022723"/>
    </source>
</evidence>
<proteinExistence type="inferred from homology"/>
<dbReference type="PIRSF" id="PIRSF006118">
    <property type="entry name" value="KDO8-P_Ptase"/>
    <property type="match status" value="1"/>
</dbReference>
<evidence type="ECO:0000256" key="6">
    <source>
        <dbReference type="ARBA" id="ARBA00022842"/>
    </source>
</evidence>
<dbReference type="SFLD" id="SFLDG01138">
    <property type="entry name" value="C1.6.2:_Deoxy-d-mannose-octulo"/>
    <property type="match status" value="1"/>
</dbReference>
<dbReference type="SFLD" id="SFLDS00003">
    <property type="entry name" value="Haloacid_Dehalogenase"/>
    <property type="match status" value="1"/>
</dbReference>
<dbReference type="SFLD" id="SFLDG01136">
    <property type="entry name" value="C1.6:_Phosphoserine_Phosphatas"/>
    <property type="match status" value="1"/>
</dbReference>
<dbReference type="InterPro" id="IPR050793">
    <property type="entry name" value="CMP-NeuNAc_synthase"/>
</dbReference>
<evidence type="ECO:0000256" key="5">
    <source>
        <dbReference type="ARBA" id="ARBA00022801"/>
    </source>
</evidence>
<dbReference type="CDD" id="cd01630">
    <property type="entry name" value="HAD_KDO-like"/>
    <property type="match status" value="1"/>
</dbReference>
<protein>
    <recommendedName>
        <fullName evidence="7">3-deoxy-D-manno-octulosonate 8-phosphate phosphatase KdsC</fullName>
        <ecNumber evidence="7">3.1.3.45</ecNumber>
    </recommendedName>
    <alternativeName>
        <fullName evidence="7">KDO 8-P phosphatase</fullName>
    </alternativeName>
</protein>
<gene>
    <name evidence="8" type="primary">kdsC</name>
    <name evidence="8" type="ORF">Maes01_00514</name>
</gene>
<dbReference type="PANTHER" id="PTHR21485">
    <property type="entry name" value="HAD SUPERFAMILY MEMBERS CMAS AND KDSC"/>
    <property type="match status" value="1"/>
</dbReference>
<comment type="similarity">
    <text evidence="2 7">Belongs to the KdsC family.</text>
</comment>
<keyword evidence="9" id="KW-1185">Reference proteome</keyword>
<comment type="catalytic activity">
    <reaction evidence="7">
        <text>3-deoxy-alpha-D-manno-2-octulosonate-8-phosphate + H2O = 3-deoxy-alpha-D-manno-oct-2-ulosonate + phosphate</text>
        <dbReference type="Rhea" id="RHEA:11500"/>
        <dbReference type="ChEBI" id="CHEBI:15377"/>
        <dbReference type="ChEBI" id="CHEBI:43474"/>
        <dbReference type="ChEBI" id="CHEBI:85985"/>
        <dbReference type="ChEBI" id="CHEBI:85986"/>
        <dbReference type="EC" id="3.1.3.45"/>
    </reaction>
</comment>
<evidence type="ECO:0000256" key="7">
    <source>
        <dbReference type="PIRNR" id="PIRNR006118"/>
    </source>
</evidence>
<evidence type="ECO:0000313" key="8">
    <source>
        <dbReference type="EMBL" id="GAA5523965.1"/>
    </source>
</evidence>
<keyword evidence="4 7" id="KW-0479">Metal-binding</keyword>
<dbReference type="EC" id="3.1.3.45" evidence="7"/>
<comment type="function">
    <text evidence="7">Catalyzes the hydrolysis of 3-deoxy-D-manno-octulosonate 8-phosphate (KDO 8-P) to 3-deoxy-D-manno-octulosonate (KDO) and inorganic phosphate.</text>
</comment>
<keyword evidence="6 7" id="KW-0460">Magnesium</keyword>
<dbReference type="Gene3D" id="3.40.50.1000">
    <property type="entry name" value="HAD superfamily/HAD-like"/>
    <property type="match status" value="1"/>
</dbReference>
<keyword evidence="5 7" id="KW-0378">Hydrolase</keyword>
<comment type="subunit">
    <text evidence="3 7">Homotetramer.</text>
</comment>
<keyword evidence="7" id="KW-0448">Lipopolysaccharide biosynthesis</keyword>
<evidence type="ECO:0000256" key="1">
    <source>
        <dbReference type="ARBA" id="ARBA00001946"/>
    </source>
</evidence>
<dbReference type="EMBL" id="BAABRT010000003">
    <property type="protein sequence ID" value="GAA5523965.1"/>
    <property type="molecule type" value="Genomic_DNA"/>
</dbReference>
<accession>A0ABP9WLI4</accession>
<dbReference type="NCBIfam" id="TIGR01670">
    <property type="entry name" value="KdsC-phosphatas"/>
    <property type="match status" value="1"/>
</dbReference>
<dbReference type="InterPro" id="IPR023214">
    <property type="entry name" value="HAD_sf"/>
</dbReference>
<dbReference type="InterPro" id="IPR010023">
    <property type="entry name" value="KdsC_fam"/>
</dbReference>
<reference evidence="8 9" key="1">
    <citation type="submission" date="2024-02" db="EMBL/GenBank/DDBJ databases">
        <title>Microbulbifer aestuariivivens NBRC 112533.</title>
        <authorList>
            <person name="Ichikawa N."/>
            <person name="Katano-Makiyama Y."/>
            <person name="Hidaka K."/>
        </authorList>
    </citation>
    <scope>NUCLEOTIDE SEQUENCE [LARGE SCALE GENOMIC DNA]</scope>
    <source>
        <strain evidence="8 9">NBRC 112533</strain>
    </source>
</reference>
<dbReference type="InterPro" id="IPR036412">
    <property type="entry name" value="HAD-like_sf"/>
</dbReference>
<dbReference type="Proteomes" id="UP001408594">
    <property type="component" value="Unassembled WGS sequence"/>
</dbReference>
<name>A0ABP9WLI4_9GAMM</name>
<dbReference type="Pfam" id="PF08282">
    <property type="entry name" value="Hydrolase_3"/>
    <property type="match status" value="1"/>
</dbReference>
<comment type="cofactor">
    <cofactor evidence="1 7">
        <name>Mg(2+)</name>
        <dbReference type="ChEBI" id="CHEBI:18420"/>
    </cofactor>
</comment>
<dbReference type="PANTHER" id="PTHR21485:SF3">
    <property type="entry name" value="N-ACYLNEURAMINATE CYTIDYLYLTRANSFERASE"/>
    <property type="match status" value="1"/>
</dbReference>
<organism evidence="8 9">
    <name type="scientific">Microbulbifer aestuariivivens</name>
    <dbReference type="NCBI Taxonomy" id="1908308"/>
    <lineage>
        <taxon>Bacteria</taxon>
        <taxon>Pseudomonadati</taxon>
        <taxon>Pseudomonadota</taxon>
        <taxon>Gammaproteobacteria</taxon>
        <taxon>Cellvibrionales</taxon>
        <taxon>Microbulbiferaceae</taxon>
        <taxon>Microbulbifer</taxon>
    </lineage>
</organism>
<comment type="caution">
    <text evidence="8">The sequence shown here is derived from an EMBL/GenBank/DDBJ whole genome shotgun (WGS) entry which is preliminary data.</text>
</comment>
<evidence type="ECO:0000256" key="2">
    <source>
        <dbReference type="ARBA" id="ARBA00005893"/>
    </source>
</evidence>